<dbReference type="InterPro" id="IPR045351">
    <property type="entry name" value="DUF6531"/>
</dbReference>
<feature type="compositionally biased region" description="Polar residues" evidence="2">
    <location>
        <begin position="120"/>
        <end position="138"/>
    </location>
</feature>
<feature type="region of interest" description="Disordered" evidence="2">
    <location>
        <begin position="112"/>
        <end position="139"/>
    </location>
</feature>
<gene>
    <name evidence="5" type="ORF">Q4568_03105</name>
</gene>
<feature type="domain" description="DUF6531" evidence="3">
    <location>
        <begin position="161"/>
        <end position="241"/>
    </location>
</feature>
<dbReference type="CDD" id="cd20733">
    <property type="entry name" value="PoNe_PAAR-like"/>
    <property type="match status" value="1"/>
</dbReference>
<protein>
    <submittedName>
        <fullName evidence="5">RHS repeat-associated core domain-containing protein</fullName>
    </submittedName>
</protein>
<feature type="domain" description="Teneurin-like YD-shell" evidence="4">
    <location>
        <begin position="856"/>
        <end position="1135"/>
    </location>
</feature>
<evidence type="ECO:0000259" key="3">
    <source>
        <dbReference type="Pfam" id="PF20148"/>
    </source>
</evidence>
<dbReference type="InterPro" id="IPR050708">
    <property type="entry name" value="T6SS_VgrG/RHS"/>
</dbReference>
<reference evidence="5" key="1">
    <citation type="submission" date="2023-07" db="EMBL/GenBank/DDBJ databases">
        <title>Genome content predicts the carbon catabolic preferences of heterotrophic bacteria.</title>
        <authorList>
            <person name="Gralka M."/>
        </authorList>
    </citation>
    <scope>NUCLEOTIDE SEQUENCE</scope>
    <source>
        <strain evidence="5">G2M05</strain>
    </source>
</reference>
<evidence type="ECO:0000313" key="6">
    <source>
        <dbReference type="Proteomes" id="UP001170624"/>
    </source>
</evidence>
<dbReference type="RefSeq" id="WP_303498246.1">
    <property type="nucleotide sequence ID" value="NZ_JAUOPU010000002.1"/>
</dbReference>
<dbReference type="Pfam" id="PF20148">
    <property type="entry name" value="DUF6531"/>
    <property type="match status" value="1"/>
</dbReference>
<evidence type="ECO:0000259" key="4">
    <source>
        <dbReference type="Pfam" id="PF25023"/>
    </source>
</evidence>
<dbReference type="InterPro" id="IPR056823">
    <property type="entry name" value="TEN-like_YD-shell"/>
</dbReference>
<feature type="domain" description="Teneurin-like YD-shell" evidence="4">
    <location>
        <begin position="628"/>
        <end position="774"/>
    </location>
</feature>
<dbReference type="EMBL" id="JAUOPU010000002">
    <property type="protein sequence ID" value="MDO6541502.1"/>
    <property type="molecule type" value="Genomic_DNA"/>
</dbReference>
<dbReference type="NCBIfam" id="TIGR01643">
    <property type="entry name" value="YD_repeat_2x"/>
    <property type="match status" value="4"/>
</dbReference>
<dbReference type="InterPro" id="IPR022385">
    <property type="entry name" value="Rhs_assc_core"/>
</dbReference>
<dbReference type="InterPro" id="IPR006530">
    <property type="entry name" value="YD"/>
</dbReference>
<sequence>MSLVLGIKLKASDGMVYHFVTTPQQAGNLDAVTFNHPSAAHILLKMFEHLYEGVHGRDLLSVAELVEPTLARRARLEPSAYKTEILQVLNQALMKQRLSCLRMPETKPVIAHEEQPSIPPVQSQASLPKAGGSTQQKETVGDDAIRMDTPAVSLSETEFCGDPVSMVTGEEVLSLTDVTLAGGHSLEWGRIYRSGQCNIDIGMGFGWRSKFQYELSLVETSEKKELPKQWCFTDNEGSTLFFDDVDIGAVSYQIRAGASLYHHPEKYHLLRLKDGRQIRFNWLHGAWRMDKLRINQTVQYGFQYSVAGRMTGIDINGYLVLALRYDRSGHLISVEVPQLSKNDPIIVLASYQYDENGHQISATNRNQQTEHYQYRDDHLITCRTRASGFRHYFEWLGDGKSAKCCSQYGDKGNYHYQFDYDDQAKVSISTDSRGHQWHYRHNEQGLLLEKVSPKGARWQYYYNQLGLKVTEIAPNNGVTHYRYNNQGLLAELEMPSGELTAFRYNRFGQCIEQVNTQGLVTSHRFNSLGLLLSTTHPDGRNDEYLYDHQGRLTKQLAANGDQLQYWWNERGLLDAVKVNNALTRYSYDSTSEINGVAYPDGKVAAFQRDSSGNITKSSQYHPGSDDPVITHSFEYDQAGRIVSHTDPIGRKLRVIWGGLSQPEALIQADGSHIAYQYDEERNLVGISRSDGCCYQLEWDEEERLSRTVGFDGREQHYRYDENGELIALQEADRNVRIQRDIAGRVTTMFAVSASGTRDSIQFQYDDANRLINANTATRKLRQEWLLHSHPVATWQDHHQFQYGFNRQGLRQQLVLADSQNITYQYDANQQLSQILLNGEMILDISHDNQGRECQRQQGNGFNLNTHYDEQGRLSHQEWNTPLSDKKSSHDRHYFYDQASQLTRIHDRHLGEQAYSFDALNQLQSHRIGLDTHRYQFDSFGNPISESSVVEQDQLIAHKDIAFNYDLYGNQILSRSQSATQHRQFNGLNQLVQVNHQGRTSFYEYDAQGRRSRKVTEQETVDFLWDGDQLIGEYQQGQYRWYIYAPNDFTPLALIDNGEVYYFHTDHQGTPLTITDSRGETAWQANYRTFGFADITIEKVKNPLRYQGQYFDEESGLHYNRFRYYDPITGRFIHQDPIGLLGGINHYRYAPNPVQWVDPLGLSCKEGGGNALLNSAYFLGGITKYSGNAVTGTIEAIYADPTGVAWDTLYTVVDAAYYPIDIVTRPLGFTTHAVDRTNARINDALDAAQELKANTVANWECCNWEGLGSNLAAIGMVVNPRSLVKGSVTQAYSKKAIAAQSVKQATQRKVPNDFTEFKSMNHKKAAAGEYNAHALMEEKGYKPLGNTNGKYKPGATGIDGIYAHPNPPPDFVITEAKYNTARLGQTKDGKQMGNKWINDERLEKAGMNERDRRKILRSLKKGNNTVGKLIIRNKPDGTLVVKTLDKNANIIGKAVGF</sequence>
<dbReference type="NCBIfam" id="TIGR03696">
    <property type="entry name" value="Rhs_assc_core"/>
    <property type="match status" value="1"/>
</dbReference>
<keyword evidence="1" id="KW-0677">Repeat</keyword>
<evidence type="ECO:0000256" key="2">
    <source>
        <dbReference type="SAM" id="MobiDB-lite"/>
    </source>
</evidence>
<name>A0AAW7Y3G9_9GAMM</name>
<proteinExistence type="predicted"/>
<accession>A0AAW7Y3G9</accession>
<dbReference type="PANTHER" id="PTHR32305:SF15">
    <property type="entry name" value="PROTEIN RHSA-RELATED"/>
    <property type="match status" value="1"/>
</dbReference>
<evidence type="ECO:0000256" key="1">
    <source>
        <dbReference type="ARBA" id="ARBA00022737"/>
    </source>
</evidence>
<dbReference type="Proteomes" id="UP001170624">
    <property type="component" value="Unassembled WGS sequence"/>
</dbReference>
<feature type="domain" description="Teneurin-like YD-shell" evidence="4">
    <location>
        <begin position="419"/>
        <end position="558"/>
    </location>
</feature>
<evidence type="ECO:0000313" key="5">
    <source>
        <dbReference type="EMBL" id="MDO6541502.1"/>
    </source>
</evidence>
<dbReference type="PANTHER" id="PTHR32305">
    <property type="match status" value="1"/>
</dbReference>
<dbReference type="Gene3D" id="2.180.10.10">
    <property type="entry name" value="RHS repeat-associated core"/>
    <property type="match status" value="4"/>
</dbReference>
<dbReference type="Pfam" id="PF25023">
    <property type="entry name" value="TEN_YD-shell"/>
    <property type="match status" value="3"/>
</dbReference>
<organism evidence="5 6">
    <name type="scientific">Photobacterium sanguinicancri</name>
    <dbReference type="NCBI Taxonomy" id="875932"/>
    <lineage>
        <taxon>Bacteria</taxon>
        <taxon>Pseudomonadati</taxon>
        <taxon>Pseudomonadota</taxon>
        <taxon>Gammaproteobacteria</taxon>
        <taxon>Vibrionales</taxon>
        <taxon>Vibrionaceae</taxon>
        <taxon>Photobacterium</taxon>
    </lineage>
</organism>
<comment type="caution">
    <text evidence="5">The sequence shown here is derived from an EMBL/GenBank/DDBJ whole genome shotgun (WGS) entry which is preliminary data.</text>
</comment>